<dbReference type="AlphaFoldDB" id="A0AA35S1U3"/>
<evidence type="ECO:0000313" key="5">
    <source>
        <dbReference type="Proteomes" id="UP001174909"/>
    </source>
</evidence>
<gene>
    <name evidence="4" type="ORF">GBAR_LOCUS12699</name>
</gene>
<dbReference type="Pfam" id="PF00023">
    <property type="entry name" value="Ank"/>
    <property type="match status" value="1"/>
</dbReference>
<feature type="repeat" description="ANK" evidence="3">
    <location>
        <begin position="328"/>
        <end position="350"/>
    </location>
</feature>
<dbReference type="Pfam" id="PF12796">
    <property type="entry name" value="Ank_2"/>
    <property type="match status" value="2"/>
</dbReference>
<organism evidence="4 5">
    <name type="scientific">Geodia barretti</name>
    <name type="common">Barrett's horny sponge</name>
    <dbReference type="NCBI Taxonomy" id="519541"/>
    <lineage>
        <taxon>Eukaryota</taxon>
        <taxon>Metazoa</taxon>
        <taxon>Porifera</taxon>
        <taxon>Demospongiae</taxon>
        <taxon>Heteroscleromorpha</taxon>
        <taxon>Tetractinellida</taxon>
        <taxon>Astrophorina</taxon>
        <taxon>Geodiidae</taxon>
        <taxon>Geodia</taxon>
    </lineage>
</organism>
<protein>
    <submittedName>
        <fullName evidence="4">Ankyrin repeat protein MM_0045</fullName>
    </submittedName>
</protein>
<evidence type="ECO:0000256" key="3">
    <source>
        <dbReference type="PROSITE-ProRule" id="PRU00023"/>
    </source>
</evidence>
<feature type="repeat" description="ANK" evidence="3">
    <location>
        <begin position="228"/>
        <end position="260"/>
    </location>
</feature>
<reference evidence="4" key="1">
    <citation type="submission" date="2023-03" db="EMBL/GenBank/DDBJ databases">
        <authorList>
            <person name="Steffen K."/>
            <person name="Cardenas P."/>
        </authorList>
    </citation>
    <scope>NUCLEOTIDE SEQUENCE</scope>
</reference>
<dbReference type="SUPFAM" id="SSF48403">
    <property type="entry name" value="Ankyrin repeat"/>
    <property type="match status" value="1"/>
</dbReference>
<dbReference type="PANTHER" id="PTHR24171">
    <property type="entry name" value="ANKYRIN REPEAT DOMAIN-CONTAINING PROTEIN 39-RELATED"/>
    <property type="match status" value="1"/>
</dbReference>
<accession>A0AA35S1U3</accession>
<comment type="caution">
    <text evidence="4">The sequence shown here is derived from an EMBL/GenBank/DDBJ whole genome shotgun (WGS) entry which is preliminary data.</text>
</comment>
<dbReference type="Proteomes" id="UP001174909">
    <property type="component" value="Unassembled WGS sequence"/>
</dbReference>
<dbReference type="InterPro" id="IPR002110">
    <property type="entry name" value="Ankyrin_rpt"/>
</dbReference>
<evidence type="ECO:0000256" key="1">
    <source>
        <dbReference type="ARBA" id="ARBA00022737"/>
    </source>
</evidence>
<feature type="repeat" description="ANK" evidence="3">
    <location>
        <begin position="195"/>
        <end position="227"/>
    </location>
</feature>
<evidence type="ECO:0000256" key="2">
    <source>
        <dbReference type="ARBA" id="ARBA00023043"/>
    </source>
</evidence>
<dbReference type="SMART" id="SM00248">
    <property type="entry name" value="ANK"/>
    <property type="match status" value="7"/>
</dbReference>
<feature type="non-terminal residue" evidence="4">
    <location>
        <position position="404"/>
    </location>
</feature>
<dbReference type="EMBL" id="CASHTH010001895">
    <property type="protein sequence ID" value="CAI8021394.1"/>
    <property type="molecule type" value="Genomic_DNA"/>
</dbReference>
<feature type="repeat" description="ANK" evidence="3">
    <location>
        <begin position="295"/>
        <end position="327"/>
    </location>
</feature>
<dbReference type="Gene3D" id="1.25.40.20">
    <property type="entry name" value="Ankyrin repeat-containing domain"/>
    <property type="match status" value="2"/>
</dbReference>
<dbReference type="PROSITE" id="PS50297">
    <property type="entry name" value="ANK_REP_REGION"/>
    <property type="match status" value="4"/>
</dbReference>
<name>A0AA35S1U3_GEOBA</name>
<keyword evidence="1" id="KW-0677">Repeat</keyword>
<dbReference type="InterPro" id="IPR036770">
    <property type="entry name" value="Ankyrin_rpt-contain_sf"/>
</dbReference>
<feature type="repeat" description="ANK" evidence="3">
    <location>
        <begin position="363"/>
        <end position="395"/>
    </location>
</feature>
<feature type="repeat" description="ANK" evidence="3">
    <location>
        <begin position="165"/>
        <end position="194"/>
    </location>
</feature>
<keyword evidence="5" id="KW-1185">Reference proteome</keyword>
<evidence type="ECO:0000313" key="4">
    <source>
        <dbReference type="EMBL" id="CAI8021394.1"/>
    </source>
</evidence>
<sequence length="404" mass="44757">MADGGEPQEIAALRTNLTSITDTVTVGGNLQWFGNRLVEKRFIPRREAQEILDVSGTRPSMKAAQLMDSVFAVLETTDRKRRWFDQFVSIFSADKAHAELAAKIKKVGVATASQQEGSQLSLIQAQRYELNDELIAASKSGDVMRAASLLNSGADIQTKDEVFWTPLDWASRYGLLQVVRLLISRGAQLNHQDEDGNSALTRAAWYGHTDIVVELVKAGANLDLQNKNGDTAAIIAVKEYKKATLRELVRAGSDLNLQNQEGLTPLMIAVRRRRTDITNILLEGKHTNLDFQEENGDTAVIIAVKRREPDTLRELVRAGSDLNLQNNEGLTPLMIAARRGRTDVTKILLEGKHVNLDIQEKRTEWSALHFSAEVGDSATTEALLKAGANPHLQDKVWESARNPY</sequence>
<proteinExistence type="predicted"/>
<dbReference type="PROSITE" id="PS50088">
    <property type="entry name" value="ANK_REPEAT"/>
    <property type="match status" value="6"/>
</dbReference>
<keyword evidence="2 3" id="KW-0040">ANK repeat</keyword>